<feature type="transmembrane region" description="Helical" evidence="6">
    <location>
        <begin position="181"/>
        <end position="198"/>
    </location>
</feature>
<dbReference type="Proteomes" id="UP000306102">
    <property type="component" value="Unassembled WGS sequence"/>
</dbReference>
<evidence type="ECO:0000313" key="8">
    <source>
        <dbReference type="EMBL" id="THG00771.1"/>
    </source>
</evidence>
<keyword evidence="5" id="KW-0464">Manganese</keyword>
<keyword evidence="5" id="KW-0227">DNA damage</keyword>
<comment type="similarity">
    <text evidence="5">Belongs to the FAN1 family.</text>
</comment>
<keyword evidence="6" id="KW-0812">Transmembrane</keyword>
<dbReference type="AlphaFoldDB" id="A0A4S4DDN9"/>
<keyword evidence="1 5" id="KW-0540">Nuclease</keyword>
<evidence type="ECO:0000256" key="1">
    <source>
        <dbReference type="ARBA" id="ARBA00022722"/>
    </source>
</evidence>
<organism evidence="8 9">
    <name type="scientific">Camellia sinensis var. sinensis</name>
    <name type="common">China tea</name>
    <dbReference type="NCBI Taxonomy" id="542762"/>
    <lineage>
        <taxon>Eukaryota</taxon>
        <taxon>Viridiplantae</taxon>
        <taxon>Streptophyta</taxon>
        <taxon>Embryophyta</taxon>
        <taxon>Tracheophyta</taxon>
        <taxon>Spermatophyta</taxon>
        <taxon>Magnoliopsida</taxon>
        <taxon>eudicotyledons</taxon>
        <taxon>Gunneridae</taxon>
        <taxon>Pentapetalae</taxon>
        <taxon>asterids</taxon>
        <taxon>Ericales</taxon>
        <taxon>Theaceae</taxon>
        <taxon>Camellia</taxon>
    </lineage>
</organism>
<evidence type="ECO:0000256" key="2">
    <source>
        <dbReference type="ARBA" id="ARBA00022723"/>
    </source>
</evidence>
<reference evidence="8 9" key="1">
    <citation type="journal article" date="2018" name="Proc. Natl. Acad. Sci. U.S.A.">
        <title>Draft genome sequence of Camellia sinensis var. sinensis provides insights into the evolution of the tea genome and tea quality.</title>
        <authorList>
            <person name="Wei C."/>
            <person name="Yang H."/>
            <person name="Wang S."/>
            <person name="Zhao J."/>
            <person name="Liu C."/>
            <person name="Gao L."/>
            <person name="Xia E."/>
            <person name="Lu Y."/>
            <person name="Tai Y."/>
            <person name="She G."/>
            <person name="Sun J."/>
            <person name="Cao H."/>
            <person name="Tong W."/>
            <person name="Gao Q."/>
            <person name="Li Y."/>
            <person name="Deng W."/>
            <person name="Jiang X."/>
            <person name="Wang W."/>
            <person name="Chen Q."/>
            <person name="Zhang S."/>
            <person name="Li H."/>
            <person name="Wu J."/>
            <person name="Wang P."/>
            <person name="Li P."/>
            <person name="Shi C."/>
            <person name="Zheng F."/>
            <person name="Jian J."/>
            <person name="Huang B."/>
            <person name="Shan D."/>
            <person name="Shi M."/>
            <person name="Fang C."/>
            <person name="Yue Y."/>
            <person name="Li F."/>
            <person name="Li D."/>
            <person name="Wei S."/>
            <person name="Han B."/>
            <person name="Jiang C."/>
            <person name="Yin Y."/>
            <person name="Xia T."/>
            <person name="Zhang Z."/>
            <person name="Bennetzen J.L."/>
            <person name="Zhao S."/>
            <person name="Wan X."/>
        </authorList>
    </citation>
    <scope>NUCLEOTIDE SEQUENCE [LARGE SCALE GENOMIC DNA]</scope>
    <source>
        <strain evidence="9">cv. Shuchazao</strain>
        <tissue evidence="8">Leaf</tissue>
    </source>
</reference>
<keyword evidence="2 5" id="KW-0479">Metal-binding</keyword>
<dbReference type="GO" id="GO:0036297">
    <property type="term" value="P:interstrand cross-link repair"/>
    <property type="evidence" value="ECO:0007669"/>
    <property type="project" value="InterPro"/>
</dbReference>
<comment type="catalytic activity">
    <reaction evidence="5">
        <text>Hydrolytically removes 5'-nucleotides successively from the 3'-hydroxy termini of 3'-hydroxy-terminated oligonucleotides.</text>
        <dbReference type="EC" id="3.1.4.1"/>
    </reaction>
</comment>
<dbReference type="GO" id="GO:0070336">
    <property type="term" value="F:flap-structured DNA binding"/>
    <property type="evidence" value="ECO:0007669"/>
    <property type="project" value="TreeGrafter"/>
</dbReference>
<dbReference type="InterPro" id="IPR014883">
    <property type="entry name" value="VRR_NUC"/>
</dbReference>
<dbReference type="GO" id="GO:0046872">
    <property type="term" value="F:metal ion binding"/>
    <property type="evidence" value="ECO:0007669"/>
    <property type="project" value="UniProtKB-KW"/>
</dbReference>
<keyword evidence="5" id="KW-0234">DNA repair</keyword>
<name>A0A4S4DDN9_CAMSN</name>
<evidence type="ECO:0000313" key="9">
    <source>
        <dbReference type="Proteomes" id="UP000306102"/>
    </source>
</evidence>
<sequence length="225" mass="24970">MVATVVTADGVDGAKELLAMSGSMQCPSTWLLFWMEFKILSTVDVIEMVKKSEEEAVMEEEIRKLGFARPAAKVSGEAKIVEVKGPRDRLSEQQRAWLLFLMDCGFNTGFAEGHSILRISEEFTLQILNMVGNSCRKKAIRLGHVAIVVIITIAIAIVFYFSETFFIVPNGPSGPSIDSVMLGFIKNEVITVDILVIVSEIKSKSNYMEGLPIPMRNGRLDICKY</sequence>
<keyword evidence="6" id="KW-1133">Transmembrane helix</keyword>
<dbReference type="PANTHER" id="PTHR15749">
    <property type="entry name" value="FANCONI-ASSOCIATED NUCLEASE 1"/>
    <property type="match status" value="1"/>
</dbReference>
<keyword evidence="9" id="KW-1185">Reference proteome</keyword>
<evidence type="ECO:0000256" key="5">
    <source>
        <dbReference type="RuleBase" id="RU365033"/>
    </source>
</evidence>
<evidence type="ECO:0000256" key="3">
    <source>
        <dbReference type="ARBA" id="ARBA00022801"/>
    </source>
</evidence>
<proteinExistence type="inferred from homology"/>
<comment type="function">
    <text evidence="5">Nuclease required for the repair of DNA interstrand cross-links (ICL). Acts as a 5'-3' exonuclease that anchors at a cut end of DNA and cleaves DNA successively at every third nucleotide, allowing to excise an ICL from one strand through flanking incisions.</text>
</comment>
<dbReference type="GO" id="GO:0017108">
    <property type="term" value="F:5'-flap endonuclease activity"/>
    <property type="evidence" value="ECO:0007669"/>
    <property type="project" value="TreeGrafter"/>
</dbReference>
<dbReference type="InterPro" id="IPR033315">
    <property type="entry name" value="Fan1-like"/>
</dbReference>
<dbReference type="PANTHER" id="PTHR15749:SF4">
    <property type="entry name" value="FANCONI-ASSOCIATED NUCLEASE 1"/>
    <property type="match status" value="1"/>
</dbReference>
<evidence type="ECO:0000259" key="7">
    <source>
        <dbReference type="Pfam" id="PF08774"/>
    </source>
</evidence>
<dbReference type="EC" id="3.1.4.1" evidence="5"/>
<keyword evidence="4 5" id="KW-0460">Magnesium</keyword>
<dbReference type="GO" id="GO:0008409">
    <property type="term" value="F:5'-3' exonuclease activity"/>
    <property type="evidence" value="ECO:0007669"/>
    <property type="project" value="TreeGrafter"/>
</dbReference>
<comment type="subcellular location">
    <subcellularLocation>
        <location evidence="5">Nucleus</location>
    </subcellularLocation>
</comment>
<feature type="domain" description="VRR-NUC" evidence="7">
    <location>
        <begin position="77"/>
        <end position="113"/>
    </location>
</feature>
<feature type="transmembrane region" description="Helical" evidence="6">
    <location>
        <begin position="142"/>
        <end position="161"/>
    </location>
</feature>
<keyword evidence="3 5" id="KW-0378">Hydrolase</keyword>
<evidence type="ECO:0000256" key="6">
    <source>
        <dbReference type="SAM" id="Phobius"/>
    </source>
</evidence>
<dbReference type="GO" id="GO:0004528">
    <property type="term" value="F:phosphodiesterase I activity"/>
    <property type="evidence" value="ECO:0007669"/>
    <property type="project" value="UniProtKB-EC"/>
</dbReference>
<gene>
    <name evidence="8" type="ORF">TEA_018247</name>
</gene>
<keyword evidence="6" id="KW-0472">Membrane</keyword>
<comment type="cofactor">
    <cofactor evidence="5">
        <name>Mg(2+)</name>
        <dbReference type="ChEBI" id="CHEBI:18420"/>
    </cofactor>
    <cofactor evidence="5">
        <name>Mn(2+)</name>
        <dbReference type="ChEBI" id="CHEBI:29035"/>
    </cofactor>
</comment>
<dbReference type="Pfam" id="PF08774">
    <property type="entry name" value="VRR_NUC"/>
    <property type="match status" value="1"/>
</dbReference>
<accession>A0A4S4DDN9</accession>
<protein>
    <recommendedName>
        <fullName evidence="5">Fanconi-associated nuclease</fullName>
        <ecNumber evidence="5">3.1.4.1</ecNumber>
    </recommendedName>
</protein>
<keyword evidence="5" id="KW-0539">Nucleus</keyword>
<dbReference type="EMBL" id="SDRB02011600">
    <property type="protein sequence ID" value="THG00771.1"/>
    <property type="molecule type" value="Genomic_DNA"/>
</dbReference>
<dbReference type="STRING" id="542762.A0A4S4DDN9"/>
<comment type="caution">
    <text evidence="8">The sequence shown here is derived from an EMBL/GenBank/DDBJ whole genome shotgun (WGS) entry which is preliminary data.</text>
</comment>
<dbReference type="GO" id="GO:0005634">
    <property type="term" value="C:nucleus"/>
    <property type="evidence" value="ECO:0007669"/>
    <property type="project" value="UniProtKB-SubCell"/>
</dbReference>
<evidence type="ECO:0000256" key="4">
    <source>
        <dbReference type="ARBA" id="ARBA00022842"/>
    </source>
</evidence>